<evidence type="ECO:0000256" key="1">
    <source>
        <dbReference type="ARBA" id="ARBA00004141"/>
    </source>
</evidence>
<dbReference type="Proteomes" id="UP000182444">
    <property type="component" value="Chromosome 1E"/>
</dbReference>
<feature type="transmembrane region" description="Helical" evidence="5">
    <location>
        <begin position="255"/>
        <end position="275"/>
    </location>
</feature>
<dbReference type="FunFam" id="1.20.1280.290:FF:000005">
    <property type="entry name" value="PQ-loop repeat-containing protein 1"/>
    <property type="match status" value="1"/>
</dbReference>
<dbReference type="GO" id="GO:0005768">
    <property type="term" value="C:endosome"/>
    <property type="evidence" value="ECO:0007669"/>
    <property type="project" value="TreeGrafter"/>
</dbReference>
<evidence type="ECO:0000256" key="2">
    <source>
        <dbReference type="ARBA" id="ARBA00022692"/>
    </source>
</evidence>
<dbReference type="GO" id="GO:0042147">
    <property type="term" value="P:retrograde transport, endosome to Golgi"/>
    <property type="evidence" value="ECO:0007669"/>
    <property type="project" value="TreeGrafter"/>
</dbReference>
<gene>
    <name evidence="7" type="ORF">B0I71DRAFT_131443</name>
    <name evidence="6" type="ORF">YALI1_E28755g</name>
</gene>
<comment type="subcellular location">
    <subcellularLocation>
        <location evidence="1">Membrane</location>
        <topology evidence="1">Multi-pass membrane protein</topology>
    </subcellularLocation>
</comment>
<evidence type="ECO:0000313" key="7">
    <source>
        <dbReference type="EMBL" id="RDW26123.1"/>
    </source>
</evidence>
<evidence type="ECO:0000256" key="3">
    <source>
        <dbReference type="ARBA" id="ARBA00022989"/>
    </source>
</evidence>
<dbReference type="EMBL" id="CP017557">
    <property type="protein sequence ID" value="AOW05895.1"/>
    <property type="molecule type" value="Genomic_DNA"/>
</dbReference>
<dbReference type="Gene3D" id="1.20.1280.290">
    <property type="match status" value="2"/>
</dbReference>
<dbReference type="InterPro" id="IPR052241">
    <property type="entry name" value="SLC66/Scramblase_ANY1"/>
</dbReference>
<dbReference type="GO" id="GO:0016020">
    <property type="term" value="C:membrane"/>
    <property type="evidence" value="ECO:0007669"/>
    <property type="project" value="UniProtKB-SubCell"/>
</dbReference>
<dbReference type="GO" id="GO:0045332">
    <property type="term" value="P:phospholipid translocation"/>
    <property type="evidence" value="ECO:0007669"/>
    <property type="project" value="TreeGrafter"/>
</dbReference>
<name>A0A1D8NJU4_YARLL</name>
<proteinExistence type="predicted"/>
<protein>
    <recommendedName>
        <fullName evidence="10">PQ loop repeat-domain-containing protein</fullName>
    </recommendedName>
</protein>
<feature type="transmembrane region" description="Helical" evidence="5">
    <location>
        <begin position="101"/>
        <end position="122"/>
    </location>
</feature>
<dbReference type="AlphaFoldDB" id="A0A1D8NJU4"/>
<dbReference type="OrthoDB" id="292213at2759"/>
<evidence type="ECO:0000256" key="4">
    <source>
        <dbReference type="ARBA" id="ARBA00023136"/>
    </source>
</evidence>
<dbReference type="PANTHER" id="PTHR14856:SF9">
    <property type="entry name" value="PQ-LOOP REPEAT-CONTAINING PROTEIN 1"/>
    <property type="match status" value="1"/>
</dbReference>
<reference evidence="7 9" key="2">
    <citation type="submission" date="2018-07" db="EMBL/GenBank/DDBJ databases">
        <title>Draft Genome Assemblies for Five Robust Yarrowia lipolytica Strains Exhibiting High Lipid Production and Pentose Sugar Utilization and Sugar Alcohol Secretion from Undetoxified Lignocellulosic Biomass Hydrolysates.</title>
        <authorList>
            <consortium name="DOE Joint Genome Institute"/>
            <person name="Walker C."/>
            <person name="Ryu S."/>
            <person name="Na H."/>
            <person name="Zane M."/>
            <person name="LaButti K."/>
            <person name="Lipzen A."/>
            <person name="Haridas S."/>
            <person name="Barry K."/>
            <person name="Grigoriev I.V."/>
            <person name="Quarterman J."/>
            <person name="Slininger P."/>
            <person name="Dien B."/>
            <person name="Trinh C.T."/>
        </authorList>
    </citation>
    <scope>NUCLEOTIDE SEQUENCE [LARGE SCALE GENOMIC DNA]</scope>
    <source>
        <strain evidence="7 9">YB392</strain>
    </source>
</reference>
<dbReference type="PANTHER" id="PTHR14856">
    <property type="entry name" value="PQ-LOOP REPEAT-CONTAINING PROTEIN 1-LIKE PROTEIN"/>
    <property type="match status" value="1"/>
</dbReference>
<dbReference type="InterPro" id="IPR006603">
    <property type="entry name" value="PQ-loop_rpt"/>
</dbReference>
<evidence type="ECO:0000313" key="8">
    <source>
        <dbReference type="Proteomes" id="UP000182444"/>
    </source>
</evidence>
<dbReference type="KEGG" id="yli:2912703"/>
<evidence type="ECO:0000256" key="5">
    <source>
        <dbReference type="SAM" id="Phobius"/>
    </source>
</evidence>
<feature type="transmembrane region" description="Helical" evidence="5">
    <location>
        <begin position="73"/>
        <end position="95"/>
    </location>
</feature>
<evidence type="ECO:0000313" key="9">
    <source>
        <dbReference type="Proteomes" id="UP000256601"/>
    </source>
</evidence>
<dbReference type="VEuPathDB" id="FungiDB:YALI1_E28755g"/>
<dbReference type="RefSeq" id="XP_504339.1">
    <property type="nucleotide sequence ID" value="XM_504339.1"/>
</dbReference>
<feature type="transmembrane region" description="Helical" evidence="5">
    <location>
        <begin position="230"/>
        <end position="249"/>
    </location>
</feature>
<dbReference type="Proteomes" id="UP000256601">
    <property type="component" value="Unassembled WGS sequence"/>
</dbReference>
<dbReference type="EMBL" id="KZ858986">
    <property type="protein sequence ID" value="RDW26123.1"/>
    <property type="molecule type" value="Genomic_DNA"/>
</dbReference>
<evidence type="ECO:0008006" key="10">
    <source>
        <dbReference type="Google" id="ProtNLM"/>
    </source>
</evidence>
<reference evidence="6 8" key="1">
    <citation type="journal article" date="2016" name="PLoS ONE">
        <title>Sequence Assembly of Yarrowia lipolytica Strain W29/CLIB89 Shows Transposable Element Diversity.</title>
        <authorList>
            <person name="Magnan C."/>
            <person name="Yu J."/>
            <person name="Chang I."/>
            <person name="Jahn E."/>
            <person name="Kanomata Y."/>
            <person name="Wu J."/>
            <person name="Zeller M."/>
            <person name="Oakes M."/>
            <person name="Baldi P."/>
            <person name="Sandmeyer S."/>
        </authorList>
    </citation>
    <scope>NUCLEOTIDE SEQUENCE [LARGE SCALE GENOMIC DNA]</scope>
    <source>
        <strain evidence="6">CLIB89</strain>
        <strain evidence="8">CLIB89(W29)</strain>
    </source>
</reference>
<dbReference type="OMA" id="QMSLDIY"/>
<dbReference type="GO" id="GO:0005829">
    <property type="term" value="C:cytosol"/>
    <property type="evidence" value="ECO:0007669"/>
    <property type="project" value="GOC"/>
</dbReference>
<sequence length="346" mass="38563">MSETAEQLGEKIGDSVGALGAVAAMVATEDMGWPGFLLSYITISNFMGLTLVTSPVTSYGDTLVAIRRKKSSAGFSIDVCGIMLVSSILRVMFWFGRPFELSLLVQSIVMIIMHLFLLKYALQYRPRADERDIELGNMSTAASASAEKTTPPGSDTERVLEFLGLLGPLKATYAAVKHAISPETYRSEHRQQFARSVSSAFKSRGKSLYPDLHTSSSRPFNFWNWSNDDLYWSFLVKFSVWLVILQFLFGSYPIYVDSIGAIGLLIEAVLPLPQIIKNHQRQSVDGFRLSLLVSWLGGDLAKLAYFLSGKAEISSQFIMCSVIQTSLDCFVGVQYLYFQWKNRSKN</sequence>
<evidence type="ECO:0000313" key="6">
    <source>
        <dbReference type="EMBL" id="AOW05895.1"/>
    </source>
</evidence>
<accession>A0A1D8NJU4</accession>
<dbReference type="GeneID" id="2912703"/>
<dbReference type="SMART" id="SM00679">
    <property type="entry name" value="CTNS"/>
    <property type="match status" value="1"/>
</dbReference>
<dbReference type="VEuPathDB" id="FungiDB:YALI0_E24145g"/>
<keyword evidence="2 5" id="KW-0812">Transmembrane</keyword>
<dbReference type="Pfam" id="PF04193">
    <property type="entry name" value="PQ-loop"/>
    <property type="match status" value="1"/>
</dbReference>
<organism evidence="6 8">
    <name type="scientific">Yarrowia lipolytica</name>
    <name type="common">Candida lipolytica</name>
    <dbReference type="NCBI Taxonomy" id="4952"/>
    <lineage>
        <taxon>Eukaryota</taxon>
        <taxon>Fungi</taxon>
        <taxon>Dikarya</taxon>
        <taxon>Ascomycota</taxon>
        <taxon>Saccharomycotina</taxon>
        <taxon>Dipodascomycetes</taxon>
        <taxon>Dipodascales</taxon>
        <taxon>Dipodascales incertae sedis</taxon>
        <taxon>Yarrowia</taxon>
    </lineage>
</organism>
<keyword evidence="3 5" id="KW-1133">Transmembrane helix</keyword>
<feature type="transmembrane region" description="Helical" evidence="5">
    <location>
        <begin position="33"/>
        <end position="52"/>
    </location>
</feature>
<dbReference type="eggNOG" id="KOG2913">
    <property type="taxonomic scope" value="Eukaryota"/>
</dbReference>
<dbReference type="GO" id="GO:0005802">
    <property type="term" value="C:trans-Golgi network"/>
    <property type="evidence" value="ECO:0007669"/>
    <property type="project" value="TreeGrafter"/>
</dbReference>
<keyword evidence="4 5" id="KW-0472">Membrane</keyword>